<proteinExistence type="predicted"/>
<dbReference type="OrthoDB" id="9771443at2"/>
<keyword evidence="3" id="KW-1185">Reference proteome</keyword>
<accession>C0Q8V0</accession>
<sequence length="419" mass="47313">MNRFVPVCVFLSVFLVALFVLVYPAMALEPSEILVIANKNASESLGLARYYMEQRKIPKKNLLTLWLTDKETCTREVYLKKVAVPVRRYLDSVQGQNIRCLVTMYGIPLKISPPDPVGEESLALHRFENEKKRIEERLADMKTDEPSKTGLTARLKKLNQSLKSFNQRNDKWAALDSELTLVTREDYPLGFWLANPFYYPLKDQSMPLKKSDITMVCRLDGPDARTVKRVIADSIYAETNGLAGIGYFDARWVEPPNDKSLSGYALNDKLIHLAAGAVKQSGLAENVVIDDTGRLFQPGECPNAALYCGWYSLANYVDAFTWNRGAVGFHVASSECATLRAGTSNVWCKRMLERGIAATVGPVGEPYVQSFPNAEIFFRLLCDGYLSLVECYYVSLPFVSWKMVLVGDPLYRPYKKFRK</sequence>
<evidence type="ECO:0008006" key="4">
    <source>
        <dbReference type="Google" id="ProtNLM"/>
    </source>
</evidence>
<organism evidence="2 3">
    <name type="scientific">Desulforapulum autotrophicum (strain ATCC 43914 / DSM 3382 / VKM B-1955 / HRM2)</name>
    <name type="common">Desulfobacterium autotrophicum</name>
    <dbReference type="NCBI Taxonomy" id="177437"/>
    <lineage>
        <taxon>Bacteria</taxon>
        <taxon>Pseudomonadati</taxon>
        <taxon>Thermodesulfobacteriota</taxon>
        <taxon>Desulfobacteria</taxon>
        <taxon>Desulfobacterales</taxon>
        <taxon>Desulfobacteraceae</taxon>
        <taxon>Desulforapulum</taxon>
    </lineage>
</organism>
<dbReference type="EMBL" id="CP001087">
    <property type="protein sequence ID" value="ACN14440.1"/>
    <property type="molecule type" value="Genomic_DNA"/>
</dbReference>
<dbReference type="STRING" id="177437.HRM2_13290"/>
<evidence type="ECO:0000256" key="1">
    <source>
        <dbReference type="SAM" id="Coils"/>
    </source>
</evidence>
<dbReference type="HOGENOM" id="CLU_735148_0_0_7"/>
<dbReference type="InterPro" id="IPR022265">
    <property type="entry name" value="CHP03790"/>
</dbReference>
<dbReference type="RefSeq" id="WP_015903227.1">
    <property type="nucleotide sequence ID" value="NC_012108.1"/>
</dbReference>
<name>C0Q8V0_DESAH</name>
<evidence type="ECO:0000313" key="3">
    <source>
        <dbReference type="Proteomes" id="UP000000442"/>
    </source>
</evidence>
<feature type="coiled-coil region" evidence="1">
    <location>
        <begin position="117"/>
        <end position="168"/>
    </location>
</feature>
<evidence type="ECO:0000313" key="2">
    <source>
        <dbReference type="EMBL" id="ACN14440.1"/>
    </source>
</evidence>
<protein>
    <recommendedName>
        <fullName evidence="4">TIGR03790 family protein</fullName>
    </recommendedName>
</protein>
<dbReference type="eggNOG" id="COG0457">
    <property type="taxonomic scope" value="Bacteria"/>
</dbReference>
<dbReference type="Proteomes" id="UP000000442">
    <property type="component" value="Chromosome"/>
</dbReference>
<dbReference type="AlphaFoldDB" id="C0Q8V0"/>
<dbReference type="NCBIfam" id="TIGR03790">
    <property type="entry name" value="TIGR03790 family protein"/>
    <property type="match status" value="1"/>
</dbReference>
<keyword evidence="1" id="KW-0175">Coiled coil</keyword>
<dbReference type="KEGG" id="dat:HRM2_13290"/>
<reference evidence="2 3" key="1">
    <citation type="journal article" date="2009" name="Environ. Microbiol.">
        <title>Genome sequence of Desulfobacterium autotrophicum HRM2, a marine sulfate reducer oxidizing organic carbon completely to carbon dioxide.</title>
        <authorList>
            <person name="Strittmatter A.W."/>
            <person name="Liesegang H."/>
            <person name="Rabus R."/>
            <person name="Decker I."/>
            <person name="Amann J."/>
            <person name="Andres S."/>
            <person name="Henne A."/>
            <person name="Fricke W.F."/>
            <person name="Martinez-Arias R."/>
            <person name="Bartels D."/>
            <person name="Goesmann A."/>
            <person name="Krause L."/>
            <person name="Puehler A."/>
            <person name="Klenk H.P."/>
            <person name="Richter M."/>
            <person name="Schuler M."/>
            <person name="Gloeckner F.O."/>
            <person name="Meyerdierks A."/>
            <person name="Gottschalk G."/>
            <person name="Amann R."/>
        </authorList>
    </citation>
    <scope>NUCLEOTIDE SEQUENCE [LARGE SCALE GENOMIC DNA]</scope>
    <source>
        <strain evidence="3">ATCC 43914 / DSM 3382 / HRM2</strain>
    </source>
</reference>
<gene>
    <name evidence="2" type="ordered locus">HRM2_13290</name>
</gene>